<dbReference type="Proteomes" id="UP000660262">
    <property type="component" value="Unassembled WGS sequence"/>
</dbReference>
<dbReference type="Pfam" id="PF04998">
    <property type="entry name" value="RNA_pol_Rpb1_5"/>
    <property type="match status" value="1"/>
</dbReference>
<feature type="region of interest" description="Disordered" evidence="13">
    <location>
        <begin position="260"/>
        <end position="340"/>
    </location>
</feature>
<comment type="caution">
    <text evidence="15">The sequence shown here is derived from an EMBL/GenBank/DDBJ whole genome shotgun (WGS) entry which is preliminary data.</text>
</comment>
<accession>A0A830HK10</accession>
<dbReference type="Gene3D" id="1.10.274.100">
    <property type="entry name" value="RNA polymerase Rpb1, domain 3"/>
    <property type="match status" value="1"/>
</dbReference>
<evidence type="ECO:0000256" key="7">
    <source>
        <dbReference type="ARBA" id="ARBA00022723"/>
    </source>
</evidence>
<dbReference type="GO" id="GO:0003677">
    <property type="term" value="F:DNA binding"/>
    <property type="evidence" value="ECO:0007669"/>
    <property type="project" value="InterPro"/>
</dbReference>
<protein>
    <recommendedName>
        <fullName evidence="12">DNA-directed RNA polymerase subunit</fullName>
        <ecNumber evidence="12">2.7.7.6</ecNumber>
    </recommendedName>
</protein>
<evidence type="ECO:0000313" key="15">
    <source>
        <dbReference type="EMBL" id="GHP05629.1"/>
    </source>
</evidence>
<evidence type="ECO:0000256" key="5">
    <source>
        <dbReference type="ARBA" id="ARBA00022679"/>
    </source>
</evidence>
<dbReference type="InterPro" id="IPR007066">
    <property type="entry name" value="RNA_pol_Rpb1_3"/>
</dbReference>
<evidence type="ECO:0000256" key="2">
    <source>
        <dbReference type="ARBA" id="ARBA00007207"/>
    </source>
</evidence>
<feature type="compositionally biased region" description="Acidic residues" evidence="13">
    <location>
        <begin position="1566"/>
        <end position="1579"/>
    </location>
</feature>
<dbReference type="InterPro" id="IPR007083">
    <property type="entry name" value="RNA_pol_Rpb1_4"/>
</dbReference>
<keyword evidence="10 12" id="KW-0804">Transcription</keyword>
<keyword evidence="3 12" id="KW-0240">DNA-directed RNA polymerase</keyword>
<dbReference type="InterPro" id="IPR007080">
    <property type="entry name" value="RNA_pol_Rpb1_1"/>
</dbReference>
<comment type="function">
    <text evidence="12">DNA-dependent RNA polymerase catalyzes the transcription of DNA into RNA using the four ribonucleoside triphosphates as substrates.</text>
</comment>
<dbReference type="InterPro" id="IPR015699">
    <property type="entry name" value="DNA-dir_RNA_pol1_lsu_N"/>
</dbReference>
<comment type="similarity">
    <text evidence="2">Belongs to the RNA polymerase beta' chain family. RpoC1 subfamily.</text>
</comment>
<keyword evidence="4" id="KW-0934">Plastid</keyword>
<evidence type="ECO:0000256" key="3">
    <source>
        <dbReference type="ARBA" id="ARBA00022478"/>
    </source>
</evidence>
<comment type="catalytic activity">
    <reaction evidence="12">
        <text>RNA(n) + a ribonucleoside 5'-triphosphate = RNA(n+1) + diphosphate</text>
        <dbReference type="Rhea" id="RHEA:21248"/>
        <dbReference type="Rhea" id="RHEA-COMP:14527"/>
        <dbReference type="Rhea" id="RHEA-COMP:17342"/>
        <dbReference type="ChEBI" id="CHEBI:33019"/>
        <dbReference type="ChEBI" id="CHEBI:61557"/>
        <dbReference type="ChEBI" id="CHEBI:140395"/>
        <dbReference type="EC" id="2.7.7.6"/>
    </reaction>
</comment>
<comment type="subcellular location">
    <subcellularLocation>
        <location evidence="1">Nucleus</location>
    </subcellularLocation>
</comment>
<keyword evidence="6 12" id="KW-0548">Nucleotidyltransferase</keyword>
<dbReference type="Gene3D" id="4.10.860.120">
    <property type="entry name" value="RNA polymerase II, clamp domain"/>
    <property type="match status" value="1"/>
</dbReference>
<feature type="region of interest" description="Disordered" evidence="13">
    <location>
        <begin position="1621"/>
        <end position="1660"/>
    </location>
</feature>
<dbReference type="Gene3D" id="6.10.250.2940">
    <property type="match status" value="1"/>
</dbReference>
<dbReference type="EC" id="2.7.7.6" evidence="12"/>
<dbReference type="Pfam" id="PF04983">
    <property type="entry name" value="RNA_pol_Rpb1_3"/>
    <property type="match status" value="1"/>
</dbReference>
<keyword evidence="8" id="KW-0862">Zinc</keyword>
<keyword evidence="9" id="KW-0460">Magnesium</keyword>
<dbReference type="PANTHER" id="PTHR19376:SF11">
    <property type="entry name" value="DNA-DIRECTED RNA POLYMERASE I SUBUNIT RPA1"/>
    <property type="match status" value="1"/>
</dbReference>
<dbReference type="PANTHER" id="PTHR19376">
    <property type="entry name" value="DNA-DIRECTED RNA POLYMERASE"/>
    <property type="match status" value="1"/>
</dbReference>
<name>A0A830HK10_9CHLO</name>
<feature type="region of interest" description="Disordered" evidence="13">
    <location>
        <begin position="1536"/>
        <end position="1609"/>
    </location>
</feature>
<evidence type="ECO:0000256" key="12">
    <source>
        <dbReference type="RuleBase" id="RU004279"/>
    </source>
</evidence>
<dbReference type="GO" id="GO:0046872">
    <property type="term" value="F:metal ion binding"/>
    <property type="evidence" value="ECO:0007669"/>
    <property type="project" value="UniProtKB-KW"/>
</dbReference>
<feature type="domain" description="RNA polymerase N-terminal" evidence="14">
    <location>
        <begin position="392"/>
        <end position="713"/>
    </location>
</feature>
<keyword evidence="5 12" id="KW-0808">Transferase</keyword>
<evidence type="ECO:0000256" key="10">
    <source>
        <dbReference type="ARBA" id="ARBA00023163"/>
    </source>
</evidence>
<dbReference type="InterPro" id="IPR042102">
    <property type="entry name" value="RNA_pol_Rpb1_3_sf"/>
</dbReference>
<dbReference type="InterPro" id="IPR038120">
    <property type="entry name" value="Rpb1_funnel_sf"/>
</dbReference>
<evidence type="ECO:0000256" key="9">
    <source>
        <dbReference type="ARBA" id="ARBA00022842"/>
    </source>
</evidence>
<feature type="compositionally biased region" description="Low complexity" evidence="13">
    <location>
        <begin position="284"/>
        <end position="299"/>
    </location>
</feature>
<dbReference type="Gene3D" id="3.30.70.2850">
    <property type="match status" value="1"/>
</dbReference>
<evidence type="ECO:0000256" key="13">
    <source>
        <dbReference type="SAM" id="MobiDB-lite"/>
    </source>
</evidence>
<evidence type="ECO:0000256" key="11">
    <source>
        <dbReference type="ARBA" id="ARBA00023242"/>
    </source>
</evidence>
<keyword evidence="7" id="KW-0479">Metal-binding</keyword>
<dbReference type="GO" id="GO:0006351">
    <property type="term" value="P:DNA-templated transcription"/>
    <property type="evidence" value="ECO:0007669"/>
    <property type="project" value="InterPro"/>
</dbReference>
<reference evidence="15" key="1">
    <citation type="submission" date="2020-10" db="EMBL/GenBank/DDBJ databases">
        <title>Unveiling of a novel bifunctional photoreceptor, Dualchrome1, isolated from a cosmopolitan green alga.</title>
        <authorList>
            <person name="Suzuki S."/>
            <person name="Kawachi M."/>
        </authorList>
    </citation>
    <scope>NUCLEOTIDE SEQUENCE</scope>
    <source>
        <strain evidence="15">NIES 2893</strain>
    </source>
</reference>
<evidence type="ECO:0000256" key="1">
    <source>
        <dbReference type="ARBA" id="ARBA00004123"/>
    </source>
</evidence>
<dbReference type="InterPro" id="IPR000722">
    <property type="entry name" value="RNA_pol_asu"/>
</dbReference>
<dbReference type="OrthoDB" id="270392at2759"/>
<dbReference type="FunFam" id="2.40.40.20:FF:000019">
    <property type="entry name" value="DNA-directed RNA polymerase II subunit RPB1"/>
    <property type="match status" value="1"/>
</dbReference>
<dbReference type="SMART" id="SM00663">
    <property type="entry name" value="RPOLA_N"/>
    <property type="match status" value="1"/>
</dbReference>
<dbReference type="Pfam" id="PF00623">
    <property type="entry name" value="RNA_pol_Rpb1_2"/>
    <property type="match status" value="1"/>
</dbReference>
<dbReference type="Gene3D" id="3.30.1490.180">
    <property type="entry name" value="RNA polymerase ii"/>
    <property type="match status" value="1"/>
</dbReference>
<proteinExistence type="inferred from homology"/>
<dbReference type="Pfam" id="PF04997">
    <property type="entry name" value="RNA_pol_Rpb1_1"/>
    <property type="match status" value="1"/>
</dbReference>
<feature type="compositionally biased region" description="Acidic residues" evidence="13">
    <location>
        <begin position="318"/>
        <end position="331"/>
    </location>
</feature>
<dbReference type="InterPro" id="IPR006592">
    <property type="entry name" value="RNA_pol_N"/>
</dbReference>
<keyword evidence="11" id="KW-0539">Nucleus</keyword>
<dbReference type="Gene3D" id="1.10.132.30">
    <property type="match status" value="1"/>
</dbReference>
<feature type="compositionally biased region" description="Low complexity" evidence="13">
    <location>
        <begin position="262"/>
        <end position="276"/>
    </location>
</feature>
<evidence type="ECO:0000256" key="4">
    <source>
        <dbReference type="ARBA" id="ARBA00022640"/>
    </source>
</evidence>
<dbReference type="InterPro" id="IPR045867">
    <property type="entry name" value="DNA-dir_RpoC_beta_prime"/>
</dbReference>
<gene>
    <name evidence="15" type="ORF">PPROV_000437900</name>
</gene>
<dbReference type="SUPFAM" id="SSF64484">
    <property type="entry name" value="beta and beta-prime subunits of DNA dependent RNA-polymerase"/>
    <property type="match status" value="1"/>
</dbReference>
<dbReference type="Gene3D" id="2.40.40.20">
    <property type="match status" value="1"/>
</dbReference>
<evidence type="ECO:0000256" key="8">
    <source>
        <dbReference type="ARBA" id="ARBA00022833"/>
    </source>
</evidence>
<keyword evidence="16" id="KW-1185">Reference proteome</keyword>
<feature type="compositionally biased region" description="Acidic residues" evidence="13">
    <location>
        <begin position="1644"/>
        <end position="1657"/>
    </location>
</feature>
<evidence type="ECO:0000259" key="14">
    <source>
        <dbReference type="SMART" id="SM00663"/>
    </source>
</evidence>
<dbReference type="InterPro" id="IPR044893">
    <property type="entry name" value="RNA_pol_Rpb1_clamp_domain"/>
</dbReference>
<feature type="compositionally biased region" description="Acidic residues" evidence="13">
    <location>
        <begin position="300"/>
        <end position="310"/>
    </location>
</feature>
<organism evidence="15 16">
    <name type="scientific">Pycnococcus provasolii</name>
    <dbReference type="NCBI Taxonomy" id="41880"/>
    <lineage>
        <taxon>Eukaryota</taxon>
        <taxon>Viridiplantae</taxon>
        <taxon>Chlorophyta</taxon>
        <taxon>Pseudoscourfieldiophyceae</taxon>
        <taxon>Pseudoscourfieldiales</taxon>
        <taxon>Pycnococcaceae</taxon>
        <taxon>Pycnococcus</taxon>
    </lineage>
</organism>
<evidence type="ECO:0000256" key="6">
    <source>
        <dbReference type="ARBA" id="ARBA00022695"/>
    </source>
</evidence>
<dbReference type="EMBL" id="BNJQ01000010">
    <property type="protein sequence ID" value="GHP05629.1"/>
    <property type="molecule type" value="Genomic_DNA"/>
</dbReference>
<feature type="region of interest" description="Disordered" evidence="13">
    <location>
        <begin position="1198"/>
        <end position="1231"/>
    </location>
</feature>
<dbReference type="GO" id="GO:0003899">
    <property type="term" value="F:DNA-directed RNA polymerase activity"/>
    <property type="evidence" value="ECO:0007669"/>
    <property type="project" value="UniProtKB-EC"/>
</dbReference>
<dbReference type="Gene3D" id="1.10.150.390">
    <property type="match status" value="1"/>
</dbReference>
<evidence type="ECO:0000313" key="16">
    <source>
        <dbReference type="Proteomes" id="UP000660262"/>
    </source>
</evidence>
<sequence length="1896" mass="202997">MAGGAASLKRPLYPSSGDVSALSFGFYTTSEVRATSVVRVTHGVLFDASGSTPLENGLYDGRMGPIDRRQGLCATCGLSFAHCPGHCGHVELPMPVYHPLGFNTAKKLLSATCFHCFRLRVPEQKTKALSNRLELLRDGKIVEAEIMGDDQYAGTVLGDRRAAAALGLDGSDERRQQNCTDTPVGASKLPRWSTHSLELAATTSDEMFAAVPPSTCANCGAHNAKISLRGQFKLFVQKLSDKKMNANIAGNRVLRSALAQEQVEQPEGNQRQQQQQQPPPAPPSSGAVPTANDLGLGSDSDSDSEAEEAGAQDMIQTGDDDDDDDDDDGDESGLLRSSSERLMTAEEARAALRLLWRREKRILSNLFACLQLNMEPGQTSGTSARFTGSGPDSFFLTHFLVPPNRFRPPSVLGDSVFEHPLNSAYVRILNAAERAAGAGLDEGSTEEEFKLSRYATAALELQDAVAALMDSTTTRNKSDNAVGVRQLLEKKEGVFRKNMMGKRVNFAARSVISPDPYLAPDEIGVPPPLAGGLLFPETVTPHNVHILREAVMNGKTGILPGAAAVEDSNGKVVDLSRLDTTARVALAKLLASGTGTNKDGVVGARPKVVYRTLMDGDILLVNRQPSLHRPSIMAHRARLLNGERTIRMHYSNCSQYNADFDGDEMNLHLPQDSMARSEAYNVANADLQYHLPTDGGPKRGLIQDHIIALVKLTSRGTASLTKEEVTQMLFFALDAGSTADRAAVSRAGGRNAHAQGQNLSITALTKGRKRRGQGVVHQFKEDRKRRIDLPPPALVVRSPSGGWCARWTGKQVVESLIANVVRRHLPPGDSNESRARVTFSHGCKVKHEAWPGGTISDGVGDGKCLFEDGVFVHGILDKNTFGGGGLIQYLHEYYSPAVAGAMLGSFSRLGTYLVANKYGFTCGVSDLWLNGNAEKARATALAEADASCISASSTFVGSVASATSGGAEVVRQSVASRLRARPELGAALDTKCSSSLGGVTSAAMKCASISGKSSDGSYLDPLHKSNGMSQMTSTGAKGGMVNQLQISVCLGQQELEGRRVPRNMLGKTLPCFTPFDVSAVSGGYIASRFLTGLDPREFYFHCMAGRDGLVDTTVKTSRSGYLQRCLVKSLEGLRVRYDHTVRDDVGDGIVQFLYGDDGIDVSKVGLRTFQPECVYANRTLAARVCGMESQDLVADVCGDGADDNDDGSDKKKKKRKSRGTATLPSDPEAAMHAAKRAIADATLDAVCADSEQPPLPLTATDPAPAPGVTSEWHRQLVRDFVSSNPSLFATSKEAEKVAKAARKADKKLKKKLGVEAEDPDATDAKPSADGFARLCEKLYTLALADPGEAVGVIAAQSIGEPSTQMTLNTFHFAGRGEANVTLGVPRLRELLMTASDHISTPVLTISIRNDVLCEKMSSGALPRLTINSAAVTALKPDEQSDNSRRLAELLASRLRRVSVAEVIKEISVTERVGAEHPTEHGRHVRTFEVHLLLHSLDSLHSSSGLTVKRSDIEHAIGKQFLKELSRVVKAEARKLGTDGPANDIFGGEALGDLDAPLPPAPPAADADAEANEGNGDDDAAAAAQPRDSTGGQNAPPAATARLASHRRRVSFADDPKDLATHMEDEEDEAAEQARGRGGRRELASYDDGDANDDPAELEGERTMMDVDGSEDDVYDMSAFGLRVRHVFQGNNKPSKHVVTLHMPCTGRKLLLLELAELAATRALVRSPTESPDVKTNLGRCYVVENPKQRGSYMLQVDGNDFVHAAYLHTDIVDISAVRCNDVAAVLNTFGVEAARRTVVEEIGSVFGAYGIKVDPRHLSLIGDAMTHGGGYRGFSRMGMAPNGSPLLKMSFESAGKFLTEAAVHGRCDRLDGPSARLVLGKIVEAGTGDCELLQKL</sequence>
<dbReference type="CDD" id="cd01435">
    <property type="entry name" value="RNAP_I_RPA1_N"/>
    <property type="match status" value="1"/>
</dbReference>
<dbReference type="GO" id="GO:0005736">
    <property type="term" value="C:RNA polymerase I complex"/>
    <property type="evidence" value="ECO:0007669"/>
    <property type="project" value="TreeGrafter"/>
</dbReference>
<dbReference type="InterPro" id="IPR007081">
    <property type="entry name" value="RNA_pol_Rpb1_5"/>
</dbReference>
<feature type="compositionally biased region" description="Basic and acidic residues" evidence="13">
    <location>
        <begin position="1631"/>
        <end position="1643"/>
    </location>
</feature>
<dbReference type="Pfam" id="PF05000">
    <property type="entry name" value="RNA_pol_Rpb1_4"/>
    <property type="match status" value="1"/>
</dbReference>
<dbReference type="Gene3D" id="6.20.50.80">
    <property type="match status" value="1"/>
</dbReference>